<dbReference type="PANTHER" id="PTHR43788:SF6">
    <property type="entry name" value="DNA HELICASE B"/>
    <property type="match status" value="1"/>
</dbReference>
<protein>
    <submittedName>
        <fullName evidence="5">Putative helicase domain protein</fullName>
    </submittedName>
</protein>
<dbReference type="GO" id="GO:0005524">
    <property type="term" value="F:ATP binding"/>
    <property type="evidence" value="ECO:0007669"/>
    <property type="project" value="UniProtKB-KW"/>
</dbReference>
<feature type="domain" description="UvrD-like helicase C-terminal" evidence="3">
    <location>
        <begin position="675"/>
        <end position="722"/>
    </location>
</feature>
<evidence type="ECO:0000256" key="1">
    <source>
        <dbReference type="ARBA" id="ARBA00022741"/>
    </source>
</evidence>
<dbReference type="Pfam" id="PF13538">
    <property type="entry name" value="UvrD_C_2"/>
    <property type="match status" value="1"/>
</dbReference>
<keyword evidence="6" id="KW-1185">Reference proteome</keyword>
<dbReference type="InterPro" id="IPR027417">
    <property type="entry name" value="P-loop_NTPase"/>
</dbReference>
<evidence type="ECO:0000256" key="2">
    <source>
        <dbReference type="ARBA" id="ARBA00022840"/>
    </source>
</evidence>
<sequence>MTYEFSGLVENHKTYGLQLKVETVGLHVPSNGKGIEKFLLQNYKGIGKKAAEKIVTYFSKQSGGLDQFRSDLLANPYSMDFSVAGIKRKTSMDGSQDLKGLIYMDIATKIGGVELGDKLLRKIAGHLEDDAKKSANPIEKAWSILTSNPYALIRTLDGYAFRTADIIARKLNFDMNRIERRGALVTFAVTEGCNSTGHSFLTMGDFNKIISKIDNTVDVSEAIQAAIEMEEPLIQDHGRFYVDTIFQAERSLAWNLAQRCSRHLRSQIHNGSDQDVRNAIDDAESKMREYTKNENWVLDDSQWQCIYGLLTSFEPVHTITAGPGCGKTAIMELVVQILEGRTKHVNNPETNEIEVVPYKVGFCAPTGKAAKVLNARIKRFGAISTTIHTLLGVRGSKEQDDDGNSVSGMFMHNHNNRLDLDLLIVDETSMIDVALMGSLVSAMRDDAHIVFLGDPKQLPSVSPGACLANFLEMPFDHHELTSTHRSDGGILEVVRLAGLGRVDFVQRPDVEFIDGLPPASDESIERVLDLYCTSVDSNLGDFSKVGLLIARRKGDPNSAGWNSTYLNAVLRERYNPELVGGVGVRGIEGLAHANVGQKVFGTRYRVGDRVIIRKNLVVPQGDDDDAPVEQVVNGDTGSITDYIAAKGDVTYVALNLDDGRSIVLPVEHMDVLDFCYAMTVHSSQGSEYNHIIFINVNGHSSFVHRGIAFTGFSRAKRKLTVIGDFDAIRSVVARKCPERNSYLVQRFFRHLEKAKSNAHH</sequence>
<proteinExistence type="predicted"/>
<keyword evidence="5" id="KW-0378">Hydrolase</keyword>
<dbReference type="SUPFAM" id="SSF52540">
    <property type="entry name" value="P-loop containing nucleoside triphosphate hydrolases"/>
    <property type="match status" value="1"/>
</dbReference>
<dbReference type="Pfam" id="PF14490">
    <property type="entry name" value="HHH_RecD2"/>
    <property type="match status" value="1"/>
</dbReference>
<dbReference type="InterPro" id="IPR029493">
    <property type="entry name" value="RecD2-like_HHH"/>
</dbReference>
<dbReference type="CDD" id="cd17933">
    <property type="entry name" value="DEXSc_RecD-like"/>
    <property type="match status" value="1"/>
</dbReference>
<dbReference type="PANTHER" id="PTHR43788">
    <property type="entry name" value="DNA2/NAM7 HELICASE FAMILY MEMBER"/>
    <property type="match status" value="1"/>
</dbReference>
<feature type="domain" description="ATP-dependent RecD2 DNA helicase-like helix-hairpin-helix" evidence="4">
    <location>
        <begin position="139"/>
        <end position="199"/>
    </location>
</feature>
<accession>A0A1Q8Y9D3</accession>
<evidence type="ECO:0000259" key="3">
    <source>
        <dbReference type="Pfam" id="PF13538"/>
    </source>
</evidence>
<comment type="caution">
    <text evidence="5">The sequence shown here is derived from an EMBL/GenBank/DDBJ whole genome shotgun (WGS) entry which is preliminary data.</text>
</comment>
<evidence type="ECO:0000259" key="4">
    <source>
        <dbReference type="Pfam" id="PF14490"/>
    </source>
</evidence>
<dbReference type="CDD" id="cd18809">
    <property type="entry name" value="SF1_C_RecD"/>
    <property type="match status" value="1"/>
</dbReference>
<keyword evidence="2" id="KW-0067">ATP-binding</keyword>
<keyword evidence="5" id="KW-0347">Helicase</keyword>
<dbReference type="Gene3D" id="2.30.30.940">
    <property type="match status" value="1"/>
</dbReference>
<name>A0A1Q8Y9D3_9BURK</name>
<keyword evidence="1" id="KW-0547">Nucleotide-binding</keyword>
<dbReference type="Pfam" id="PF13245">
    <property type="entry name" value="AAA_19"/>
    <property type="match status" value="1"/>
</dbReference>
<dbReference type="InterPro" id="IPR027785">
    <property type="entry name" value="UvrD-like_helicase_C"/>
</dbReference>
<gene>
    <name evidence="5" type="ORF">BLL52_4219</name>
</gene>
<dbReference type="EMBL" id="MSYM01000020">
    <property type="protein sequence ID" value="OLP04656.1"/>
    <property type="molecule type" value="Genomic_DNA"/>
</dbReference>
<evidence type="ECO:0000313" key="6">
    <source>
        <dbReference type="Proteomes" id="UP000185911"/>
    </source>
</evidence>
<dbReference type="AlphaFoldDB" id="A0A1Q8Y9D3"/>
<dbReference type="InterPro" id="IPR050534">
    <property type="entry name" value="Coronavir_polyprotein_1ab"/>
</dbReference>
<dbReference type="Proteomes" id="UP000185911">
    <property type="component" value="Unassembled WGS sequence"/>
</dbReference>
<reference evidence="5 6" key="1">
    <citation type="submission" date="2017-01" db="EMBL/GenBank/DDBJ databases">
        <title>Genome sequence of Rhodoferax antarcticus ANT.BR, a psychrophilic purple nonsulfur bacterium from an Antarctic microbial mat.</title>
        <authorList>
            <person name="Baker J."/>
            <person name="Riester C."/>
            <person name="Skinner B."/>
            <person name="Newell A."/>
            <person name="Swingley W."/>
            <person name="Madigan M."/>
            <person name="Jung D."/>
            <person name="Asao M."/>
            <person name="Chen M."/>
            <person name="Loughlin P."/>
            <person name="Pan H."/>
            <person name="Lin S."/>
            <person name="Li N."/>
            <person name="Shaw J."/>
            <person name="Prado M."/>
            <person name="Sherman C."/>
            <person name="Li X."/>
            <person name="Tang J."/>
            <person name="Blankenship R."/>
            <person name="Zhao T."/>
            <person name="Touchman J."/>
            <person name="Sattley M."/>
        </authorList>
    </citation>
    <scope>NUCLEOTIDE SEQUENCE [LARGE SCALE GENOMIC DNA]</scope>
    <source>
        <strain evidence="5 6">ANT.BR</strain>
    </source>
</reference>
<organism evidence="5 6">
    <name type="scientific">Rhodoferax antarcticus ANT.BR</name>
    <dbReference type="NCBI Taxonomy" id="1111071"/>
    <lineage>
        <taxon>Bacteria</taxon>
        <taxon>Pseudomonadati</taxon>
        <taxon>Pseudomonadota</taxon>
        <taxon>Betaproteobacteria</taxon>
        <taxon>Burkholderiales</taxon>
        <taxon>Comamonadaceae</taxon>
        <taxon>Rhodoferax</taxon>
    </lineage>
</organism>
<dbReference type="Gene3D" id="3.40.50.300">
    <property type="entry name" value="P-loop containing nucleotide triphosphate hydrolases"/>
    <property type="match status" value="2"/>
</dbReference>
<dbReference type="Gene3D" id="1.10.10.2220">
    <property type="match status" value="1"/>
</dbReference>
<evidence type="ECO:0000313" key="5">
    <source>
        <dbReference type="EMBL" id="OLP04656.1"/>
    </source>
</evidence>
<dbReference type="GO" id="GO:0003678">
    <property type="term" value="F:DNA helicase activity"/>
    <property type="evidence" value="ECO:0007669"/>
    <property type="project" value="UniProtKB-ARBA"/>
</dbReference>